<evidence type="ECO:0000256" key="7">
    <source>
        <dbReference type="ARBA" id="ARBA00023145"/>
    </source>
</evidence>
<dbReference type="PROSITE" id="PS51695">
    <property type="entry name" value="SEDOLISIN"/>
    <property type="match status" value="1"/>
</dbReference>
<comment type="subcellular location">
    <subcellularLocation>
        <location evidence="1">Secreted</location>
        <location evidence="1">Extracellular space</location>
    </subcellularLocation>
</comment>
<feature type="binding site" evidence="8">
    <location>
        <position position="570"/>
    </location>
    <ligand>
        <name>Ca(2+)</name>
        <dbReference type="ChEBI" id="CHEBI:29108"/>
    </ligand>
</feature>
<feature type="binding site" evidence="8">
    <location>
        <position position="549"/>
    </location>
    <ligand>
        <name>Ca(2+)</name>
        <dbReference type="ChEBI" id="CHEBI:29108"/>
    </ligand>
</feature>
<name>A0AAV4ZXT0_9AGAM</name>
<dbReference type="SUPFAM" id="SSF52743">
    <property type="entry name" value="Subtilisin-like"/>
    <property type="match status" value="1"/>
</dbReference>
<sequence length="590" mass="63668">MSGLRTLIRLSLLSSLSLGLLLLFSLIYSLPLHKQQLVVHRQLDHVPEGYIQIGKPNPNDLIQLTVGLVSPNMTQLEKRLDEISNVNHTNYGKYLSKADVEAFVRPDSNVTMAINAWLTGHNIKPKTTTPAGNRLTLEIPVNQAENLLNASFNVYSHILSNQTVTRVMQYSVPKGLTQAISFIHPISHFPSKPPNSGTRSRKRSVVPSEFSKSNTTSIIRRDAVCTPAPGNVEVDIACRKKALEQYHIPLDMDVPSTNDEVVILAFDESVRGSDVAYRSDVELSKVRLEIVSAHGGDNPANATSNNAVETDIAVQMVLGVAPNSRITVISSPVNEDDDTNYLDAFEFLLQKETMSTVVSLSDVSDEASLDTEVINSVCHDIMQLTARGTTVVVASGDGGVTGTGKDPMTCNTFHATFPTICPHALSVGATQIFPNNTETAAAYSGGGFSNKVPMPSYQTEVVGNYLKQLGDKYSGLYNPQGRGFPDVSILGGWIHFVDPGASGALGTAVSAPLIAGVIAAMNDHRRAKGQGPLGYIHPMLYANTDAFTDITQGSNPGCNTDGFPAMGGWDPVNIFFIMFIVGYLSDEIFM</sequence>
<dbReference type="SUPFAM" id="SSF54897">
    <property type="entry name" value="Protease propeptides/inhibitors"/>
    <property type="match status" value="1"/>
</dbReference>
<keyword evidence="5" id="KW-0720">Serine protease</keyword>
<dbReference type="AlphaFoldDB" id="A0AAV4ZXT0"/>
<organism evidence="11 12">
    <name type="scientific">Clathrus columnatus</name>
    <dbReference type="NCBI Taxonomy" id="1419009"/>
    <lineage>
        <taxon>Eukaryota</taxon>
        <taxon>Fungi</taxon>
        <taxon>Dikarya</taxon>
        <taxon>Basidiomycota</taxon>
        <taxon>Agaricomycotina</taxon>
        <taxon>Agaricomycetes</taxon>
        <taxon>Phallomycetidae</taxon>
        <taxon>Phallales</taxon>
        <taxon>Clathraceae</taxon>
        <taxon>Clathrus</taxon>
    </lineage>
</organism>
<dbReference type="GO" id="GO:0006508">
    <property type="term" value="P:proteolysis"/>
    <property type="evidence" value="ECO:0007669"/>
    <property type="project" value="UniProtKB-KW"/>
</dbReference>
<evidence type="ECO:0000256" key="6">
    <source>
        <dbReference type="ARBA" id="ARBA00022837"/>
    </source>
</evidence>
<dbReference type="InterPro" id="IPR036852">
    <property type="entry name" value="Peptidase_S8/S53_dom_sf"/>
</dbReference>
<evidence type="ECO:0000256" key="1">
    <source>
        <dbReference type="ARBA" id="ARBA00004239"/>
    </source>
</evidence>
<dbReference type="InterPro" id="IPR050819">
    <property type="entry name" value="Tripeptidyl-peptidase_I"/>
</dbReference>
<dbReference type="GO" id="GO:0046872">
    <property type="term" value="F:metal ion binding"/>
    <property type="evidence" value="ECO:0007669"/>
    <property type="project" value="UniProtKB-UniRule"/>
</dbReference>
<keyword evidence="12" id="KW-1185">Reference proteome</keyword>
<evidence type="ECO:0000313" key="12">
    <source>
        <dbReference type="Proteomes" id="UP001050691"/>
    </source>
</evidence>
<keyword evidence="7" id="KW-0865">Zymogen</keyword>
<dbReference type="PANTHER" id="PTHR14218">
    <property type="entry name" value="PROTEASE S8 TRIPEPTIDYL PEPTIDASE I CLN2"/>
    <property type="match status" value="1"/>
</dbReference>
<comment type="caution">
    <text evidence="11">The sequence shown here is derived from an EMBL/GenBank/DDBJ whole genome shotgun (WGS) entry which is preliminary data.</text>
</comment>
<evidence type="ECO:0000259" key="10">
    <source>
        <dbReference type="PROSITE" id="PS51695"/>
    </source>
</evidence>
<comment type="cofactor">
    <cofactor evidence="8">
        <name>Ca(2+)</name>
        <dbReference type="ChEBI" id="CHEBI:29108"/>
    </cofactor>
    <text evidence="8">Binds 1 Ca(2+) ion per subunit.</text>
</comment>
<comment type="caution">
    <text evidence="8">Lacks conserved residue(s) required for the propagation of feature annotation.</text>
</comment>
<feature type="binding site" evidence="8">
    <location>
        <position position="550"/>
    </location>
    <ligand>
        <name>Ca(2+)</name>
        <dbReference type="ChEBI" id="CHEBI:29108"/>
    </ligand>
</feature>
<reference evidence="11" key="1">
    <citation type="submission" date="2021-10" db="EMBL/GenBank/DDBJ databases">
        <title>De novo Genome Assembly of Clathrus columnatus (Basidiomycota, Fungi) Using Illumina and Nanopore Sequence Data.</title>
        <authorList>
            <person name="Ogiso-Tanaka E."/>
            <person name="Itagaki H."/>
            <person name="Hosoya T."/>
            <person name="Hosaka K."/>
        </authorList>
    </citation>
    <scope>NUCLEOTIDE SEQUENCE</scope>
    <source>
        <strain evidence="11">MO-923</strain>
    </source>
</reference>
<evidence type="ECO:0000256" key="5">
    <source>
        <dbReference type="ARBA" id="ARBA00022825"/>
    </source>
</evidence>
<evidence type="ECO:0000256" key="4">
    <source>
        <dbReference type="ARBA" id="ARBA00022801"/>
    </source>
</evidence>
<proteinExistence type="predicted"/>
<evidence type="ECO:0000256" key="9">
    <source>
        <dbReference type="SAM" id="MobiDB-lite"/>
    </source>
</evidence>
<dbReference type="InterPro" id="IPR015366">
    <property type="entry name" value="S53_propep"/>
</dbReference>
<feature type="region of interest" description="Disordered" evidence="9">
    <location>
        <begin position="190"/>
        <end position="211"/>
    </location>
</feature>
<dbReference type="GO" id="GO:0008240">
    <property type="term" value="F:tripeptidyl-peptidase activity"/>
    <property type="evidence" value="ECO:0007669"/>
    <property type="project" value="TreeGrafter"/>
</dbReference>
<gene>
    <name evidence="11" type="ORF">Clacol_001172</name>
</gene>
<feature type="binding site" evidence="8">
    <location>
        <position position="568"/>
    </location>
    <ligand>
        <name>Ca(2+)</name>
        <dbReference type="ChEBI" id="CHEBI:29108"/>
    </ligand>
</feature>
<keyword evidence="3 8" id="KW-0479">Metal-binding</keyword>
<dbReference type="Gene3D" id="3.40.50.200">
    <property type="entry name" value="Peptidase S8/S53 domain"/>
    <property type="match status" value="1"/>
</dbReference>
<dbReference type="PANTHER" id="PTHR14218:SF15">
    <property type="entry name" value="TRIPEPTIDYL-PEPTIDASE 1"/>
    <property type="match status" value="1"/>
</dbReference>
<feature type="domain" description="Peptidase S53" evidence="10">
    <location>
        <begin position="236"/>
        <end position="590"/>
    </location>
</feature>
<dbReference type="GO" id="GO:0005576">
    <property type="term" value="C:extracellular region"/>
    <property type="evidence" value="ECO:0007669"/>
    <property type="project" value="UniProtKB-SubCell"/>
</dbReference>
<evidence type="ECO:0000256" key="8">
    <source>
        <dbReference type="PROSITE-ProRule" id="PRU01032"/>
    </source>
</evidence>
<dbReference type="InterPro" id="IPR030400">
    <property type="entry name" value="Sedolisin_dom"/>
</dbReference>
<evidence type="ECO:0000256" key="3">
    <source>
        <dbReference type="ARBA" id="ARBA00022723"/>
    </source>
</evidence>
<accession>A0AAV4ZXT0</accession>
<keyword evidence="6 8" id="KW-0106">Calcium</keyword>
<dbReference type="GO" id="GO:0004252">
    <property type="term" value="F:serine-type endopeptidase activity"/>
    <property type="evidence" value="ECO:0007669"/>
    <property type="project" value="InterPro"/>
</dbReference>
<evidence type="ECO:0000313" key="11">
    <source>
        <dbReference type="EMBL" id="GJJ06974.1"/>
    </source>
</evidence>
<dbReference type="EMBL" id="BPWL01000002">
    <property type="protein sequence ID" value="GJJ06974.1"/>
    <property type="molecule type" value="Genomic_DNA"/>
</dbReference>
<dbReference type="Proteomes" id="UP001050691">
    <property type="component" value="Unassembled WGS sequence"/>
</dbReference>
<dbReference type="CDD" id="cd11377">
    <property type="entry name" value="Pro-peptidase_S53"/>
    <property type="match status" value="1"/>
</dbReference>
<dbReference type="CDD" id="cd04056">
    <property type="entry name" value="Peptidases_S53"/>
    <property type="match status" value="1"/>
</dbReference>
<keyword evidence="4" id="KW-0378">Hydrolase</keyword>
<dbReference type="Pfam" id="PF09286">
    <property type="entry name" value="Pro-kuma_activ"/>
    <property type="match status" value="1"/>
</dbReference>
<dbReference type="SMART" id="SM00944">
    <property type="entry name" value="Pro-kuma_activ"/>
    <property type="match status" value="1"/>
</dbReference>
<evidence type="ECO:0000256" key="2">
    <source>
        <dbReference type="ARBA" id="ARBA00022670"/>
    </source>
</evidence>
<protein>
    <recommendedName>
        <fullName evidence="10">Peptidase S53 domain-containing protein</fullName>
    </recommendedName>
</protein>
<keyword evidence="2" id="KW-0645">Protease</keyword>